<evidence type="ECO:0000259" key="4">
    <source>
        <dbReference type="PROSITE" id="PS51755"/>
    </source>
</evidence>
<feature type="domain" description="OmpR/PhoB-type" evidence="4">
    <location>
        <begin position="87"/>
        <end position="185"/>
    </location>
</feature>
<evidence type="ECO:0000313" key="6">
    <source>
        <dbReference type="Proteomes" id="UP001596036"/>
    </source>
</evidence>
<dbReference type="PROSITE" id="PS51755">
    <property type="entry name" value="OMPR_PHOB"/>
    <property type="match status" value="1"/>
</dbReference>
<keyword evidence="1 2" id="KW-0238">DNA-binding</keyword>
<reference evidence="6" key="1">
    <citation type="journal article" date="2019" name="Int. J. Syst. Evol. Microbiol.">
        <title>The Global Catalogue of Microorganisms (GCM) 10K type strain sequencing project: providing services to taxonomists for standard genome sequencing and annotation.</title>
        <authorList>
            <consortium name="The Broad Institute Genomics Platform"/>
            <consortium name="The Broad Institute Genome Sequencing Center for Infectious Disease"/>
            <person name="Wu L."/>
            <person name="Ma J."/>
        </authorList>
    </citation>
    <scope>NUCLEOTIDE SEQUENCE [LARGE SCALE GENOMIC DNA]</scope>
    <source>
        <strain evidence="6">KACC 11407</strain>
    </source>
</reference>
<keyword evidence="3" id="KW-0812">Transmembrane</keyword>
<dbReference type="RefSeq" id="WP_386752522.1">
    <property type="nucleotide sequence ID" value="NZ_JBHSNM010000001.1"/>
</dbReference>
<dbReference type="InterPro" id="IPR016032">
    <property type="entry name" value="Sig_transdc_resp-reg_C-effctor"/>
</dbReference>
<feature type="transmembrane region" description="Helical" evidence="3">
    <location>
        <begin position="221"/>
        <end position="240"/>
    </location>
</feature>
<sequence length="243" mass="26288">MALAHGTHLDQLRLANTAKGRRRNRAAAVYFRQSVLDILSHLGKGASAVYLNHAGPHTSTHHVHKSPRKEVAMGALRRQNHALIASPEWARIGTFVVNIPLREVQRPGRTGVRVTPKAMGVLLALIEANGRPVSRDALLERVWPNTLPTGDVVTQAIVQLRKALVHETPAPYIATINRSGYRLTVSAALFETASFADLAPQSERTSPPIEPVPAIGTRHSLLVGLVIALLLAAITCATILSRL</sequence>
<dbReference type="SUPFAM" id="SSF46894">
    <property type="entry name" value="C-terminal effector domain of the bipartite response regulators"/>
    <property type="match status" value="1"/>
</dbReference>
<dbReference type="CDD" id="cd00383">
    <property type="entry name" value="trans_reg_C"/>
    <property type="match status" value="1"/>
</dbReference>
<dbReference type="Gene3D" id="1.10.10.10">
    <property type="entry name" value="Winged helix-like DNA-binding domain superfamily/Winged helix DNA-binding domain"/>
    <property type="match status" value="1"/>
</dbReference>
<dbReference type="SMART" id="SM00862">
    <property type="entry name" value="Trans_reg_C"/>
    <property type="match status" value="1"/>
</dbReference>
<keyword evidence="6" id="KW-1185">Reference proteome</keyword>
<dbReference type="InterPro" id="IPR036388">
    <property type="entry name" value="WH-like_DNA-bd_sf"/>
</dbReference>
<protein>
    <submittedName>
        <fullName evidence="5">Transcriptional regulator</fullName>
    </submittedName>
</protein>
<evidence type="ECO:0000256" key="3">
    <source>
        <dbReference type="SAM" id="Phobius"/>
    </source>
</evidence>
<evidence type="ECO:0000313" key="5">
    <source>
        <dbReference type="EMBL" id="MFC5568828.1"/>
    </source>
</evidence>
<dbReference type="InterPro" id="IPR001867">
    <property type="entry name" value="OmpR/PhoB-type_DNA-bd"/>
</dbReference>
<dbReference type="Pfam" id="PF00486">
    <property type="entry name" value="Trans_reg_C"/>
    <property type="match status" value="1"/>
</dbReference>
<accession>A0ABW0SIF4</accession>
<name>A0ABW0SIF4_9GAMM</name>
<comment type="caution">
    <text evidence="5">The sequence shown here is derived from an EMBL/GenBank/DDBJ whole genome shotgun (WGS) entry which is preliminary data.</text>
</comment>
<organism evidence="5 6">
    <name type="scientific">Lysobacter yangpyeongensis</name>
    <dbReference type="NCBI Taxonomy" id="346182"/>
    <lineage>
        <taxon>Bacteria</taxon>
        <taxon>Pseudomonadati</taxon>
        <taxon>Pseudomonadota</taxon>
        <taxon>Gammaproteobacteria</taxon>
        <taxon>Lysobacterales</taxon>
        <taxon>Lysobacteraceae</taxon>
        <taxon>Lysobacter</taxon>
    </lineage>
</organism>
<dbReference type="EMBL" id="JBHSNM010000001">
    <property type="protein sequence ID" value="MFC5568828.1"/>
    <property type="molecule type" value="Genomic_DNA"/>
</dbReference>
<gene>
    <name evidence="5" type="ORF">ACFPN1_01955</name>
</gene>
<feature type="DNA-binding region" description="OmpR/PhoB-type" evidence="2">
    <location>
        <begin position="87"/>
        <end position="185"/>
    </location>
</feature>
<proteinExistence type="predicted"/>
<evidence type="ECO:0000256" key="1">
    <source>
        <dbReference type="ARBA" id="ARBA00023125"/>
    </source>
</evidence>
<evidence type="ECO:0000256" key="2">
    <source>
        <dbReference type="PROSITE-ProRule" id="PRU01091"/>
    </source>
</evidence>
<keyword evidence="3" id="KW-1133">Transmembrane helix</keyword>
<dbReference type="Proteomes" id="UP001596036">
    <property type="component" value="Unassembled WGS sequence"/>
</dbReference>
<keyword evidence="3" id="KW-0472">Membrane</keyword>